<keyword evidence="2 4" id="KW-0547">Nucleotide-binding</keyword>
<keyword evidence="7" id="KW-1185">Reference proteome</keyword>
<dbReference type="InterPro" id="IPR052032">
    <property type="entry name" value="ATP-dep_AA_Ligase"/>
</dbReference>
<evidence type="ECO:0000313" key="6">
    <source>
        <dbReference type="EMBL" id="MDQ0684638.1"/>
    </source>
</evidence>
<dbReference type="PANTHER" id="PTHR43585:SF2">
    <property type="entry name" value="ATP-GRASP ENZYME FSQD"/>
    <property type="match status" value="1"/>
</dbReference>
<dbReference type="InterPro" id="IPR011761">
    <property type="entry name" value="ATP-grasp"/>
</dbReference>
<dbReference type="SUPFAM" id="SSF56059">
    <property type="entry name" value="Glutathione synthetase ATP-binding domain-like"/>
    <property type="match status" value="1"/>
</dbReference>
<evidence type="ECO:0000256" key="2">
    <source>
        <dbReference type="ARBA" id="ARBA00022741"/>
    </source>
</evidence>
<dbReference type="RefSeq" id="WP_307044030.1">
    <property type="nucleotide sequence ID" value="NZ_JAUSYA010000001.1"/>
</dbReference>
<evidence type="ECO:0000256" key="1">
    <source>
        <dbReference type="ARBA" id="ARBA00022598"/>
    </source>
</evidence>
<protein>
    <recommendedName>
        <fullName evidence="5">ATP-grasp domain-containing protein</fullName>
    </recommendedName>
</protein>
<comment type="caution">
    <text evidence="6">The sequence shown here is derived from an EMBL/GenBank/DDBJ whole genome shotgun (WGS) entry which is preliminary data.</text>
</comment>
<evidence type="ECO:0000256" key="3">
    <source>
        <dbReference type="ARBA" id="ARBA00022840"/>
    </source>
</evidence>
<gene>
    <name evidence="6" type="ORF">QFZ56_003601</name>
</gene>
<sequence length="430" mass="46137">MSERRRTLAVLYDDGAASAGEIGVGLADLGDIVFLLPPTGHAERLRPVLENFGTVVPLTGTTKGDIALARDLAPDAVVTYSERMVRRTAEIAEALGLPSHTPEVAATVTDKIRQRQVMRDAGVDKVRSHPLSSPDEWPRVYDAVGLPAIVKPVRGGGSRDTYAVTTAAEMEELLPRLFPEGTEAAYTVEELLQGVPSAPYGDYVSVESVCTPQGVRHLAVTGKFPLLKPFRELGSYWPSHLPADVLAEVTDLTTRALDALGVRYGITHTELKLTADGPRVIEVNGRLSGHLNLMSRRVCGVDMVRLGGLLALGDTSQIPEFDYGGRVHFLFNTMAPVEPCRLEAIHGATDVRKVEGIDGIRPYVRPGTDLAGGVMTTPLDVIWGSCADHTAMLDALEEALPKLTYVFTRPDGTVRESTAAALTDVSEAGA</sequence>
<dbReference type="Gene3D" id="3.30.470.20">
    <property type="entry name" value="ATP-grasp fold, B domain"/>
    <property type="match status" value="1"/>
</dbReference>
<reference evidence="6 7" key="1">
    <citation type="submission" date="2023-07" db="EMBL/GenBank/DDBJ databases">
        <title>Comparative genomics of wheat-associated soil bacteria to identify genetic determinants of phenazine resistance.</title>
        <authorList>
            <person name="Mouncey N."/>
        </authorList>
    </citation>
    <scope>NUCLEOTIDE SEQUENCE [LARGE SCALE GENOMIC DNA]</scope>
    <source>
        <strain evidence="6 7">W4I19-2</strain>
    </source>
</reference>
<accession>A0ABU0Q1U7</accession>
<dbReference type="Pfam" id="PF13535">
    <property type="entry name" value="ATP-grasp_4"/>
    <property type="match status" value="1"/>
</dbReference>
<keyword evidence="1" id="KW-0436">Ligase</keyword>
<organism evidence="6 7">
    <name type="scientific">Streptomyces achromogenes</name>
    <dbReference type="NCBI Taxonomy" id="67255"/>
    <lineage>
        <taxon>Bacteria</taxon>
        <taxon>Bacillati</taxon>
        <taxon>Actinomycetota</taxon>
        <taxon>Actinomycetes</taxon>
        <taxon>Kitasatosporales</taxon>
        <taxon>Streptomycetaceae</taxon>
        <taxon>Streptomyces</taxon>
    </lineage>
</organism>
<evidence type="ECO:0000313" key="7">
    <source>
        <dbReference type="Proteomes" id="UP001243364"/>
    </source>
</evidence>
<name>A0ABU0Q1U7_STRAH</name>
<dbReference type="PROSITE" id="PS50975">
    <property type="entry name" value="ATP_GRASP"/>
    <property type="match status" value="1"/>
</dbReference>
<proteinExistence type="predicted"/>
<evidence type="ECO:0000256" key="4">
    <source>
        <dbReference type="PROSITE-ProRule" id="PRU00409"/>
    </source>
</evidence>
<evidence type="ECO:0000259" key="5">
    <source>
        <dbReference type="PROSITE" id="PS50975"/>
    </source>
</evidence>
<dbReference type="EMBL" id="JAUSYA010000001">
    <property type="protein sequence ID" value="MDQ0684638.1"/>
    <property type="molecule type" value="Genomic_DNA"/>
</dbReference>
<keyword evidence="3 4" id="KW-0067">ATP-binding</keyword>
<feature type="domain" description="ATP-grasp" evidence="5">
    <location>
        <begin position="115"/>
        <end position="312"/>
    </location>
</feature>
<dbReference type="PANTHER" id="PTHR43585">
    <property type="entry name" value="FUMIPYRROLE BIOSYNTHESIS PROTEIN C"/>
    <property type="match status" value="1"/>
</dbReference>
<dbReference type="Proteomes" id="UP001243364">
    <property type="component" value="Unassembled WGS sequence"/>
</dbReference>